<dbReference type="Gene3D" id="3.30.160.60">
    <property type="entry name" value="Classic Zinc Finger"/>
    <property type="match status" value="1"/>
</dbReference>
<proteinExistence type="predicted"/>
<feature type="region of interest" description="Disordered" evidence="1">
    <location>
        <begin position="1348"/>
        <end position="1403"/>
    </location>
</feature>
<accession>A0AAI9E7B5</accession>
<feature type="compositionally biased region" description="Polar residues" evidence="1">
    <location>
        <begin position="1113"/>
        <end position="1126"/>
    </location>
</feature>
<dbReference type="Proteomes" id="UP001296104">
    <property type="component" value="Unassembled WGS sequence"/>
</dbReference>
<feature type="region of interest" description="Disordered" evidence="1">
    <location>
        <begin position="831"/>
        <end position="860"/>
    </location>
</feature>
<feature type="compositionally biased region" description="Polar residues" evidence="1">
    <location>
        <begin position="244"/>
        <end position="257"/>
    </location>
</feature>
<feature type="compositionally biased region" description="Low complexity" evidence="1">
    <location>
        <begin position="424"/>
        <end position="436"/>
    </location>
</feature>
<gene>
    <name evidence="3" type="ORF">LECACI_7A002839</name>
</gene>
<dbReference type="EMBL" id="CAVMBE010000013">
    <property type="protein sequence ID" value="CAK3925025.1"/>
    <property type="molecule type" value="Genomic_DNA"/>
</dbReference>
<evidence type="ECO:0000313" key="3">
    <source>
        <dbReference type="EMBL" id="CAK3925025.1"/>
    </source>
</evidence>
<feature type="domain" description="C2H2-type" evidence="2">
    <location>
        <begin position="1208"/>
        <end position="1231"/>
    </location>
</feature>
<feature type="region of interest" description="Disordered" evidence="1">
    <location>
        <begin position="577"/>
        <end position="637"/>
    </location>
</feature>
<feature type="compositionally biased region" description="Low complexity" evidence="1">
    <location>
        <begin position="474"/>
        <end position="500"/>
    </location>
</feature>
<feature type="compositionally biased region" description="Polar residues" evidence="1">
    <location>
        <begin position="15"/>
        <end position="47"/>
    </location>
</feature>
<dbReference type="PROSITE" id="PS00028">
    <property type="entry name" value="ZINC_FINGER_C2H2_1"/>
    <property type="match status" value="1"/>
</dbReference>
<dbReference type="PANTHER" id="PTHR24216:SF65">
    <property type="entry name" value="PAXILLIN-LIKE PROTEIN 1"/>
    <property type="match status" value="1"/>
</dbReference>
<feature type="compositionally biased region" description="Polar residues" evidence="1">
    <location>
        <begin position="1184"/>
        <end position="1197"/>
    </location>
</feature>
<feature type="region of interest" description="Disordered" evidence="1">
    <location>
        <begin position="184"/>
        <end position="509"/>
    </location>
</feature>
<feature type="compositionally biased region" description="Low complexity" evidence="1">
    <location>
        <begin position="364"/>
        <end position="379"/>
    </location>
</feature>
<evidence type="ECO:0000259" key="2">
    <source>
        <dbReference type="PROSITE" id="PS00028"/>
    </source>
</evidence>
<feature type="compositionally biased region" description="Basic and acidic residues" evidence="1">
    <location>
        <begin position="851"/>
        <end position="860"/>
    </location>
</feature>
<feature type="compositionally biased region" description="Low complexity" evidence="1">
    <location>
        <begin position="144"/>
        <end position="172"/>
    </location>
</feature>
<sequence>MAPYNYSNYYDPVGSQANQQPQGYTYAGQSSANAQFPSQTTSNYSTEYNQSYDAAGYTRNQYGTTQQPQASSTTNRAASALSSLSHQNYGQATDTRTSNVGAYDNSYYGTSGFTSMPNRTQSNNSPLYNTAGSTFGRLSVPDPSQTSSTTFGGTQTQAETATTSATSSRTYRNAPSNAAYNYQNSYSQSQQQPPQRYASPLHAVQAQQHQQGHNKPPSRSSNHASSPRMAVHNQQQLNQSQRQPSASVEPSPTTVDPSQVYDMRAEQQRKAQIEAEKRRKIEAQRKAEEQARAAEEAERKAEEDRRAEQERAEREAREAEEQAKKAEEEATKKRAAQDRKNEQRRKAREEKRQSKTAATALTQMASSASGADAMMAAMGEEFSGPPANDEEAEMREMFKKMRQFNQRNPAMLAKLWEEERRQHSVQAASPQPAKPVQAPPPNHPHQQRTSAAISSAQAKQQQPSVNQQAAAAGPSQLPAQSSPVQSSPATAAPSQQGSAALWPPHKKGSLAAAAAEWLTNLPENRNAFRVVGKEELLKILDTNPSYVQLCESVEKKGIKFERSGLAKELLKAVPDGLRAQGPKTTNGHAPVTGPAAPVSGTSSLVEPKKPGRPKKDGPTSYGVPQGRKNRQSETGVSYQAPTFTSLSDAAQQVKAMSTATTFPEEISNSLASAIAGDAASDRFQSPHLAQPTSKNGNSRPPSQPPPLQPQTSAVKDESIPPQPIEPPQPPANKEEAARKRTFNDLVDLTKGDDSDDDGPPRKLQQTVAGPPYGAVKHPAQQNDAFRKPMDYQTFMRQNAFKGIVPGQAPMHPAAPARPWVAYSANTLFNKADQQQQRTPVPSQPRQQGPTEEQKQHERMRGKMLVEPIMRDRVARKSKYDSRTIARDVLLATGRHPDMRALNAHMNSMQKLLGDHGGVIDGAGNKSDLATIRWDIIDPGEPTKEYKKKAKSASAQRGEEAGDSKLDPDPIDQADDEGDAYEARPVAHSRQALPIEEVLRRCGEVASAEEMEQAGDLKMRKQLLNRWHARQYRIRTTKERQESRQAATALRNTTDAGESEEDAAPVQDQIRNGASTGSTAKRGPGRPPKISDVASSANNTPNHQRATAIGTPAPKNTNSSPGSANMSTGGAVGYAAFRQLDENGNVIKRKGRPVGWRKNIHSREAQGLTPAKGGVPASKPLGSRLRQSIGPSSGSKEPSVQPHYQVYKCRWSGCTAELDNLDKLKKHVVKLHGAPDDEGNFQCRWDACTLTGQHVDSNGNAGDGGGEDATFEGIEQWMKHVDKEHIASVAWKLGDGPKGGTVSEQYTDSDSYLSDRQGRSVTPIIRPAWEQAQEGASTYKKLVILTSDLPGGKKPVGRPPQDPSFSGTSKEEREAAAELKKLEEQKKHEGVTMGQEGSKMANAKRRRGFLDDEDFEDIVLADEDHEWTGKVE</sequence>
<feature type="compositionally biased region" description="Basic and acidic residues" evidence="1">
    <location>
        <begin position="956"/>
        <end position="967"/>
    </location>
</feature>
<feature type="compositionally biased region" description="Low complexity" evidence="1">
    <location>
        <begin position="184"/>
        <end position="211"/>
    </location>
</feature>
<feature type="compositionally biased region" description="Basic and acidic residues" evidence="1">
    <location>
        <begin position="606"/>
        <end position="617"/>
    </location>
</feature>
<feature type="compositionally biased region" description="Low complexity" evidence="1">
    <location>
        <begin position="234"/>
        <end position="243"/>
    </location>
</feature>
<evidence type="ECO:0000313" key="4">
    <source>
        <dbReference type="Proteomes" id="UP001296104"/>
    </source>
</evidence>
<feature type="compositionally biased region" description="Polar residues" evidence="1">
    <location>
        <begin position="1068"/>
        <end position="1078"/>
    </location>
</feature>
<feature type="compositionally biased region" description="Basic and acidic residues" evidence="1">
    <location>
        <begin position="732"/>
        <end position="752"/>
    </location>
</feature>
<feature type="compositionally biased region" description="Low complexity" evidence="1">
    <location>
        <begin position="450"/>
        <end position="464"/>
    </location>
</feature>
<dbReference type="PANTHER" id="PTHR24216">
    <property type="entry name" value="PAXILLIN-RELATED"/>
    <property type="match status" value="1"/>
</dbReference>
<feature type="region of interest" description="Disordered" evidence="1">
    <location>
        <begin position="1"/>
        <end position="47"/>
    </location>
</feature>
<feature type="region of interest" description="Disordered" evidence="1">
    <location>
        <begin position="1033"/>
        <end position="1126"/>
    </location>
</feature>
<feature type="compositionally biased region" description="Basic and acidic residues" evidence="1">
    <location>
        <begin position="263"/>
        <end position="341"/>
    </location>
</feature>
<keyword evidence="4" id="KW-1185">Reference proteome</keyword>
<feature type="region of interest" description="Disordered" evidence="1">
    <location>
        <begin position="1161"/>
        <end position="1200"/>
    </location>
</feature>
<feature type="compositionally biased region" description="Basic and acidic residues" evidence="1">
    <location>
        <begin position="1368"/>
        <end position="1389"/>
    </location>
</feature>
<feature type="region of interest" description="Disordered" evidence="1">
    <location>
        <begin position="114"/>
        <end position="172"/>
    </location>
</feature>
<protein>
    <recommendedName>
        <fullName evidence="2">C2H2-type domain-containing protein</fullName>
    </recommendedName>
</protein>
<evidence type="ECO:0000256" key="1">
    <source>
        <dbReference type="SAM" id="MobiDB-lite"/>
    </source>
</evidence>
<dbReference type="InterPro" id="IPR013087">
    <property type="entry name" value="Znf_C2H2_type"/>
</dbReference>
<name>A0AAI9E7B5_9PEZI</name>
<feature type="region of interest" description="Disordered" evidence="1">
    <location>
        <begin position="684"/>
        <end position="782"/>
    </location>
</feature>
<reference evidence="3" key="1">
    <citation type="submission" date="2023-11" db="EMBL/GenBank/DDBJ databases">
        <authorList>
            <person name="Alioto T."/>
            <person name="Alioto T."/>
            <person name="Gomez Garrido J."/>
        </authorList>
    </citation>
    <scope>NUCLEOTIDE SEQUENCE</scope>
</reference>
<feature type="compositionally biased region" description="Polar residues" evidence="1">
    <location>
        <begin position="690"/>
        <end position="699"/>
    </location>
</feature>
<feature type="compositionally biased region" description="Polar residues" evidence="1">
    <location>
        <begin position="1092"/>
        <end position="1104"/>
    </location>
</feature>
<feature type="region of interest" description="Disordered" evidence="1">
    <location>
        <begin position="941"/>
        <end position="976"/>
    </location>
</feature>
<feature type="compositionally biased region" description="Polar residues" evidence="1">
    <location>
        <begin position="1043"/>
        <end position="1055"/>
    </location>
</feature>
<feature type="compositionally biased region" description="Polar residues" evidence="1">
    <location>
        <begin position="114"/>
        <end position="133"/>
    </location>
</feature>
<organism evidence="3 4">
    <name type="scientific">Lecanosticta acicola</name>
    <dbReference type="NCBI Taxonomy" id="111012"/>
    <lineage>
        <taxon>Eukaryota</taxon>
        <taxon>Fungi</taxon>
        <taxon>Dikarya</taxon>
        <taxon>Ascomycota</taxon>
        <taxon>Pezizomycotina</taxon>
        <taxon>Dothideomycetes</taxon>
        <taxon>Dothideomycetidae</taxon>
        <taxon>Mycosphaerellales</taxon>
        <taxon>Mycosphaerellaceae</taxon>
        <taxon>Lecanosticta</taxon>
    </lineage>
</organism>
<feature type="compositionally biased region" description="Pro residues" evidence="1">
    <location>
        <begin position="720"/>
        <end position="730"/>
    </location>
</feature>
<comment type="caution">
    <text evidence="3">The sequence shown here is derived from an EMBL/GenBank/DDBJ whole genome shotgun (WGS) entry which is preliminary data.</text>
</comment>
<feature type="compositionally biased region" description="Polar residues" evidence="1">
    <location>
        <begin position="831"/>
        <end position="850"/>
    </location>
</feature>